<comment type="caution">
    <text evidence="1">The sequence shown here is derived from an EMBL/GenBank/DDBJ whole genome shotgun (WGS) entry which is preliminary data.</text>
</comment>
<sequence>MQLTGKQVLNAAPAQVWEKLMDIDTLARIMPGVSSLEQIGENSFVSTLQIKLGPVNGSFSGNMQLEDITEEKNFTLKVQQSSKVGNANAAVKVNLLPVDDNHTEVSFDGDARLSGILAGMGQRVIGGVANTLTKQFFTNLEKELAQSAS</sequence>
<accession>A0A512B3K3</accession>
<evidence type="ECO:0000313" key="2">
    <source>
        <dbReference type="Proteomes" id="UP000321532"/>
    </source>
</evidence>
<dbReference type="Proteomes" id="UP000321532">
    <property type="component" value="Unassembled WGS sequence"/>
</dbReference>
<dbReference type="SUPFAM" id="SSF55961">
    <property type="entry name" value="Bet v1-like"/>
    <property type="match status" value="1"/>
</dbReference>
<evidence type="ECO:0000313" key="1">
    <source>
        <dbReference type="EMBL" id="GEO06539.1"/>
    </source>
</evidence>
<dbReference type="PANTHER" id="PTHR38588:SF1">
    <property type="entry name" value="BLL0334 PROTEIN"/>
    <property type="match status" value="1"/>
</dbReference>
<dbReference type="PANTHER" id="PTHR38588">
    <property type="entry name" value="BLL0334 PROTEIN"/>
    <property type="match status" value="1"/>
</dbReference>
<dbReference type="OrthoDB" id="9787428at2"/>
<organism evidence="1 2">
    <name type="scientific">Adhaeribacter aerolatus</name>
    <dbReference type="NCBI Taxonomy" id="670289"/>
    <lineage>
        <taxon>Bacteria</taxon>
        <taxon>Pseudomonadati</taxon>
        <taxon>Bacteroidota</taxon>
        <taxon>Cytophagia</taxon>
        <taxon>Cytophagales</taxon>
        <taxon>Hymenobacteraceae</taxon>
        <taxon>Adhaeribacter</taxon>
    </lineage>
</organism>
<dbReference type="CDD" id="cd05018">
    <property type="entry name" value="CoxG"/>
    <property type="match status" value="1"/>
</dbReference>
<proteinExistence type="predicted"/>
<keyword evidence="2" id="KW-1185">Reference proteome</keyword>
<dbReference type="AlphaFoldDB" id="A0A512B3K3"/>
<dbReference type="EMBL" id="BJYS01000039">
    <property type="protein sequence ID" value="GEO06539.1"/>
    <property type="molecule type" value="Genomic_DNA"/>
</dbReference>
<name>A0A512B3K3_9BACT</name>
<dbReference type="Gene3D" id="3.30.530.20">
    <property type="match status" value="1"/>
</dbReference>
<protein>
    <recommendedName>
        <fullName evidence="3">Carbon monoxide dehydrogenase</fullName>
    </recommendedName>
</protein>
<dbReference type="Pfam" id="PF06240">
    <property type="entry name" value="COXG"/>
    <property type="match status" value="1"/>
</dbReference>
<dbReference type="InterPro" id="IPR010419">
    <property type="entry name" value="CO_DH_gsu"/>
</dbReference>
<gene>
    <name evidence="1" type="ORF">AAE02nite_42030</name>
</gene>
<reference evidence="1 2" key="1">
    <citation type="submission" date="2019-07" db="EMBL/GenBank/DDBJ databases">
        <title>Whole genome shotgun sequence of Adhaeribacter aerolatus NBRC 106133.</title>
        <authorList>
            <person name="Hosoyama A."/>
            <person name="Uohara A."/>
            <person name="Ohji S."/>
            <person name="Ichikawa N."/>
        </authorList>
    </citation>
    <scope>NUCLEOTIDE SEQUENCE [LARGE SCALE GENOMIC DNA]</scope>
    <source>
        <strain evidence="1 2">NBRC 106133</strain>
    </source>
</reference>
<evidence type="ECO:0008006" key="3">
    <source>
        <dbReference type="Google" id="ProtNLM"/>
    </source>
</evidence>
<dbReference type="InterPro" id="IPR023393">
    <property type="entry name" value="START-like_dom_sf"/>
</dbReference>